<sequence length="194" mass="20930">MRNTSRPAIAPASLVAVRCASSKYAGTVITACVTVSPKYASASRLSFINVRALISCGVYFLPSTSSDFQFSPMWRLMLRNVRSGFVIAWRLATSPTNTSPAFENATTEGVVREPSEFGITTASPASKTATTELVVPRSIPTAFAMMCTAPDCFGVIRGFLVSTTLGVVEEPYNPESIKLECMSLNICHIGQNWQ</sequence>
<evidence type="ECO:0000313" key="2">
    <source>
        <dbReference type="EMBL" id="CAB4967218.1"/>
    </source>
</evidence>
<accession>A0A6J7LFU8</accession>
<gene>
    <name evidence="1" type="ORF">UFOPK3573_01091</name>
    <name evidence="2" type="ORF">UFOPK3879_01306</name>
</gene>
<reference evidence="2" key="1">
    <citation type="submission" date="2020-05" db="EMBL/GenBank/DDBJ databases">
        <authorList>
            <person name="Chiriac C."/>
            <person name="Salcher M."/>
            <person name="Ghai R."/>
            <person name="Kavagutti S V."/>
        </authorList>
    </citation>
    <scope>NUCLEOTIDE SEQUENCE</scope>
</reference>
<protein>
    <submittedName>
        <fullName evidence="2">Unannotated protein</fullName>
    </submittedName>
</protein>
<proteinExistence type="predicted"/>
<dbReference type="EMBL" id="CAFBMJ010000106">
    <property type="protein sequence ID" value="CAB4908723.1"/>
    <property type="molecule type" value="Genomic_DNA"/>
</dbReference>
<organism evidence="2">
    <name type="scientific">freshwater metagenome</name>
    <dbReference type="NCBI Taxonomy" id="449393"/>
    <lineage>
        <taxon>unclassified sequences</taxon>
        <taxon>metagenomes</taxon>
        <taxon>ecological metagenomes</taxon>
    </lineage>
</organism>
<dbReference type="AlphaFoldDB" id="A0A6J7LFU8"/>
<evidence type="ECO:0000313" key="1">
    <source>
        <dbReference type="EMBL" id="CAB4908723.1"/>
    </source>
</evidence>
<name>A0A6J7LFU8_9ZZZZ</name>
<dbReference type="EMBL" id="CAFBNR010000086">
    <property type="protein sequence ID" value="CAB4967218.1"/>
    <property type="molecule type" value="Genomic_DNA"/>
</dbReference>